<feature type="signal peptide" evidence="9">
    <location>
        <begin position="1"/>
        <end position="21"/>
    </location>
</feature>
<protein>
    <recommendedName>
        <fullName evidence="3">cellulase</fullName>
        <ecNumber evidence="3">3.2.1.4</ecNumber>
    </recommendedName>
</protein>
<accession>A0A2U8W6R9</accession>
<evidence type="ECO:0000256" key="9">
    <source>
        <dbReference type="SAM" id="SignalP"/>
    </source>
</evidence>
<dbReference type="RefSeq" id="WP_109891113.1">
    <property type="nucleotide sequence ID" value="NZ_CP029550.1"/>
</dbReference>
<evidence type="ECO:0000313" key="10">
    <source>
        <dbReference type="EMBL" id="AWN41777.1"/>
    </source>
</evidence>
<dbReference type="EMBL" id="CP029550">
    <property type="protein sequence ID" value="AWN41777.1"/>
    <property type="molecule type" value="Genomic_DNA"/>
</dbReference>
<keyword evidence="7" id="KW-0624">Polysaccharide degradation</keyword>
<keyword evidence="6" id="KW-0326">Glycosidase</keyword>
<dbReference type="Gene3D" id="1.50.10.10">
    <property type="match status" value="1"/>
</dbReference>
<evidence type="ECO:0000256" key="4">
    <source>
        <dbReference type="ARBA" id="ARBA00022801"/>
    </source>
</evidence>
<dbReference type="InterPro" id="IPR002037">
    <property type="entry name" value="Glyco_hydro_8"/>
</dbReference>
<evidence type="ECO:0000256" key="8">
    <source>
        <dbReference type="SAM" id="MobiDB-lite"/>
    </source>
</evidence>
<evidence type="ECO:0000256" key="7">
    <source>
        <dbReference type="ARBA" id="ARBA00023326"/>
    </source>
</evidence>
<keyword evidence="9" id="KW-0732">Signal</keyword>
<feature type="chain" id="PRO_5015906104" description="cellulase" evidence="9">
    <location>
        <begin position="22"/>
        <end position="387"/>
    </location>
</feature>
<dbReference type="PRINTS" id="PR00735">
    <property type="entry name" value="GLHYDRLASE8"/>
</dbReference>
<dbReference type="KEGG" id="mets:DK389_16290"/>
<dbReference type="Pfam" id="PF01270">
    <property type="entry name" value="Glyco_hydro_8"/>
    <property type="match status" value="1"/>
</dbReference>
<keyword evidence="11" id="KW-1185">Reference proteome</keyword>
<proteinExistence type="inferred from homology"/>
<sequence>MSRTRVCLSLIIALLSAPASAETAAISHDPGPAAPPEMRRDQTVTERRASAEGPSSLFNALGNAPAWLTYKARFVTDQGRVVDTGNGQISHSEGQGYGMLLAVAAGDRDAFQRIWNWTRANLMVRDDSLLAWRWEPDKRPGVADTNNATDGDILVAWALVEAADAWSDMSYRVAARRLAVDIGRRTILFKTASQPLLPGMSGFSAEDRADGPVANLSYWIFPAFPRLATVAGEIDWSSVTRSGLDLLTKAQFGPAKLPTEWISMRDAAPKPAAGFPAVFSYNAIRIPLYLAWAGITDQRFHAAFSQSWSARERSGLPVINTSDGQTIEWMQEPGYDALSALEACAISGEAVPSSFMTPARTENYYPATLHLLALVAAQMRFKACLGR</sequence>
<dbReference type="AlphaFoldDB" id="A0A2U8W6R9"/>
<organism evidence="10 11">
    <name type="scientific">Methylobacterium durans</name>
    <dbReference type="NCBI Taxonomy" id="2202825"/>
    <lineage>
        <taxon>Bacteria</taxon>
        <taxon>Pseudomonadati</taxon>
        <taxon>Pseudomonadota</taxon>
        <taxon>Alphaproteobacteria</taxon>
        <taxon>Hyphomicrobiales</taxon>
        <taxon>Methylobacteriaceae</taxon>
        <taxon>Methylobacterium</taxon>
    </lineage>
</organism>
<dbReference type="EC" id="3.2.1.4" evidence="3"/>
<dbReference type="InterPro" id="IPR008928">
    <property type="entry name" value="6-hairpin_glycosidase_sf"/>
</dbReference>
<evidence type="ECO:0000256" key="1">
    <source>
        <dbReference type="ARBA" id="ARBA00000966"/>
    </source>
</evidence>
<comment type="similarity">
    <text evidence="2">Belongs to the glycosyl hydrolase 8 (cellulase D) family.</text>
</comment>
<evidence type="ECO:0000313" key="11">
    <source>
        <dbReference type="Proteomes" id="UP000245926"/>
    </source>
</evidence>
<evidence type="ECO:0000256" key="2">
    <source>
        <dbReference type="ARBA" id="ARBA00009209"/>
    </source>
</evidence>
<dbReference type="InterPro" id="IPR012341">
    <property type="entry name" value="6hp_glycosidase-like_sf"/>
</dbReference>
<evidence type="ECO:0000256" key="6">
    <source>
        <dbReference type="ARBA" id="ARBA00023295"/>
    </source>
</evidence>
<keyword evidence="7" id="KW-0119">Carbohydrate metabolism</keyword>
<keyword evidence="5" id="KW-0136">Cellulose degradation</keyword>
<dbReference type="OrthoDB" id="9766708at2"/>
<dbReference type="GO" id="GO:0030245">
    <property type="term" value="P:cellulose catabolic process"/>
    <property type="evidence" value="ECO:0007669"/>
    <property type="project" value="UniProtKB-KW"/>
</dbReference>
<feature type="compositionally biased region" description="Basic and acidic residues" evidence="8">
    <location>
        <begin position="37"/>
        <end position="50"/>
    </location>
</feature>
<dbReference type="Proteomes" id="UP000245926">
    <property type="component" value="Chromosome"/>
</dbReference>
<evidence type="ECO:0000256" key="3">
    <source>
        <dbReference type="ARBA" id="ARBA00012601"/>
    </source>
</evidence>
<comment type="catalytic activity">
    <reaction evidence="1">
        <text>Endohydrolysis of (1-&gt;4)-beta-D-glucosidic linkages in cellulose, lichenin and cereal beta-D-glucans.</text>
        <dbReference type="EC" id="3.2.1.4"/>
    </reaction>
</comment>
<keyword evidence="4" id="KW-0378">Hydrolase</keyword>
<reference evidence="11" key="1">
    <citation type="submission" date="2018-05" db="EMBL/GenBank/DDBJ databases">
        <title>Complete Genome Sequence of Methylobacterium sp. 17SD2-17.</title>
        <authorList>
            <person name="Srinivasan S."/>
        </authorList>
    </citation>
    <scope>NUCLEOTIDE SEQUENCE [LARGE SCALE GENOMIC DNA]</scope>
    <source>
        <strain evidence="11">17SD2-17</strain>
    </source>
</reference>
<feature type="region of interest" description="Disordered" evidence="8">
    <location>
        <begin position="25"/>
        <end position="55"/>
    </location>
</feature>
<gene>
    <name evidence="10" type="ORF">DK389_16290</name>
</gene>
<dbReference type="SUPFAM" id="SSF48208">
    <property type="entry name" value="Six-hairpin glycosidases"/>
    <property type="match status" value="1"/>
</dbReference>
<name>A0A2U8W6R9_9HYPH</name>
<dbReference type="GO" id="GO:0008810">
    <property type="term" value="F:cellulase activity"/>
    <property type="evidence" value="ECO:0007669"/>
    <property type="project" value="UniProtKB-EC"/>
</dbReference>
<evidence type="ECO:0000256" key="5">
    <source>
        <dbReference type="ARBA" id="ARBA00023001"/>
    </source>
</evidence>